<evidence type="ECO:0008006" key="4">
    <source>
        <dbReference type="Google" id="ProtNLM"/>
    </source>
</evidence>
<name>A0A9D5QCQ6_UNCW3</name>
<evidence type="ECO:0000256" key="1">
    <source>
        <dbReference type="SAM" id="SignalP"/>
    </source>
</evidence>
<gene>
    <name evidence="2" type="ORF">GF359_03710</name>
</gene>
<sequence>MKKVIWISSLAILPLVAQPVYTADDLPEPGYEATFTADTTKDLIVDVGSTGGPQEWDYSRTLEGPEITFNVTSPAGTPAGDSFPDADICYYMDDMPNPSGEMDADVESWQYFKIEEDGMYTDGEYRNVVSDTFDITQYKDYDPDIINTPLPMQMGASWHTETYTMDTLDENGLITLEMWRYNSNEADAWGTISVPNDNYQTLRYITYDTVVTKFNFIVPGEPDTSTSINYTWVTANAGPVMMISSKDWEENPDFDTAGFYAALTANNLPGIEEEDIEKLPNNVRLSGSELLFTLTRPGYVSIEIFDAAGRKEVVILDGILPSGKHSMALPGALSEGVHFVRFMTPAFSKGLKFVKTH</sequence>
<feature type="chain" id="PRO_5038636061" description="T9SS type A sorting domain-containing protein" evidence="1">
    <location>
        <begin position="23"/>
        <end position="357"/>
    </location>
</feature>
<proteinExistence type="predicted"/>
<dbReference type="Proteomes" id="UP000630660">
    <property type="component" value="Unassembled WGS sequence"/>
</dbReference>
<evidence type="ECO:0000313" key="3">
    <source>
        <dbReference type="Proteomes" id="UP000630660"/>
    </source>
</evidence>
<accession>A0A9D5QCQ6</accession>
<keyword evidence="1" id="KW-0732">Signal</keyword>
<dbReference type="EMBL" id="WJKJ01000117">
    <property type="protein sequence ID" value="MBD3364302.1"/>
    <property type="molecule type" value="Genomic_DNA"/>
</dbReference>
<dbReference type="AlphaFoldDB" id="A0A9D5QCQ6"/>
<feature type="signal peptide" evidence="1">
    <location>
        <begin position="1"/>
        <end position="22"/>
    </location>
</feature>
<protein>
    <recommendedName>
        <fullName evidence="4">T9SS type A sorting domain-containing protein</fullName>
    </recommendedName>
</protein>
<comment type="caution">
    <text evidence="2">The sequence shown here is derived from an EMBL/GenBank/DDBJ whole genome shotgun (WGS) entry which is preliminary data.</text>
</comment>
<evidence type="ECO:0000313" key="2">
    <source>
        <dbReference type="EMBL" id="MBD3364302.1"/>
    </source>
</evidence>
<reference evidence="2" key="1">
    <citation type="submission" date="2019-11" db="EMBL/GenBank/DDBJ databases">
        <title>Microbial mats filling the niche in hypersaline microbial mats.</title>
        <authorList>
            <person name="Wong H.L."/>
            <person name="Macleod F.I."/>
            <person name="White R.A. III"/>
            <person name="Burns B.P."/>
        </authorList>
    </citation>
    <scope>NUCLEOTIDE SEQUENCE</scope>
    <source>
        <strain evidence="2">Bin_327</strain>
    </source>
</reference>
<organism evidence="2 3">
    <name type="scientific">candidate division WOR-3 bacterium</name>
    <dbReference type="NCBI Taxonomy" id="2052148"/>
    <lineage>
        <taxon>Bacteria</taxon>
        <taxon>Bacteria division WOR-3</taxon>
    </lineage>
</organism>